<evidence type="ECO:0000313" key="3">
    <source>
        <dbReference type="Proteomes" id="UP000051790"/>
    </source>
</evidence>
<sequence length="57" mass="6143">MILLSALIAAILPAGYFLFDFLVLHAPLAEARSSFLIGFGLLFVVTLGQMVYAAVKK</sequence>
<proteinExistence type="predicted"/>
<evidence type="ECO:0000313" key="2">
    <source>
        <dbReference type="EMBL" id="KRL41215.1"/>
    </source>
</evidence>
<keyword evidence="1" id="KW-0812">Transmembrane</keyword>
<keyword evidence="3" id="KW-1185">Reference proteome</keyword>
<evidence type="ECO:0000256" key="1">
    <source>
        <dbReference type="SAM" id="Phobius"/>
    </source>
</evidence>
<keyword evidence="1" id="KW-1133">Transmembrane helix</keyword>
<gene>
    <name evidence="2" type="ORF">FD01_GL002203</name>
</gene>
<reference evidence="2 3" key="1">
    <citation type="journal article" date="2015" name="Genome Announc.">
        <title>Expanding the biotechnology potential of lactobacilli through comparative genomics of 213 strains and associated genera.</title>
        <authorList>
            <person name="Sun Z."/>
            <person name="Harris H.M."/>
            <person name="McCann A."/>
            <person name="Guo C."/>
            <person name="Argimon S."/>
            <person name="Zhang W."/>
            <person name="Yang X."/>
            <person name="Jeffery I.B."/>
            <person name="Cooney J.C."/>
            <person name="Kagawa T.F."/>
            <person name="Liu W."/>
            <person name="Song Y."/>
            <person name="Salvetti E."/>
            <person name="Wrobel A."/>
            <person name="Rasinkangas P."/>
            <person name="Parkhill J."/>
            <person name="Rea M.C."/>
            <person name="O'Sullivan O."/>
            <person name="Ritari J."/>
            <person name="Douillard F.P."/>
            <person name="Paul Ross R."/>
            <person name="Yang R."/>
            <person name="Briner A.E."/>
            <person name="Felis G.E."/>
            <person name="de Vos W.M."/>
            <person name="Barrangou R."/>
            <person name="Klaenhammer T.R."/>
            <person name="Caufield P.W."/>
            <person name="Cui Y."/>
            <person name="Zhang H."/>
            <person name="O'Toole P.W."/>
        </authorList>
    </citation>
    <scope>NUCLEOTIDE SEQUENCE [LARGE SCALE GENOMIC DNA]</scope>
    <source>
        <strain evidence="2 3">DSM 13343</strain>
    </source>
</reference>
<dbReference type="PATRIC" id="fig|1423769.4.peg.2371"/>
<dbReference type="AlphaFoldDB" id="A0A0R1Q9N4"/>
<dbReference type="EMBL" id="AZEU01000253">
    <property type="protein sequence ID" value="KRL41215.1"/>
    <property type="molecule type" value="Genomic_DNA"/>
</dbReference>
<comment type="caution">
    <text evidence="2">The sequence shown here is derived from an EMBL/GenBank/DDBJ whole genome shotgun (WGS) entry which is preliminary data.</text>
</comment>
<name>A0A0R1Q9N4_9LACO</name>
<protein>
    <submittedName>
        <fullName evidence="2">Uncharacterized protein</fullName>
    </submittedName>
</protein>
<keyword evidence="1" id="KW-0472">Membrane</keyword>
<organism evidence="2 3">
    <name type="scientific">Lacticaseibacillus manihotivorans DSM 13343 = JCM 12514</name>
    <dbReference type="NCBI Taxonomy" id="1423769"/>
    <lineage>
        <taxon>Bacteria</taxon>
        <taxon>Bacillati</taxon>
        <taxon>Bacillota</taxon>
        <taxon>Bacilli</taxon>
        <taxon>Lactobacillales</taxon>
        <taxon>Lactobacillaceae</taxon>
        <taxon>Lacticaseibacillus</taxon>
    </lineage>
</organism>
<dbReference type="Proteomes" id="UP000051790">
    <property type="component" value="Unassembled WGS sequence"/>
</dbReference>
<accession>A0A0R1Q9N4</accession>
<feature type="transmembrane region" description="Helical" evidence="1">
    <location>
        <begin position="35"/>
        <end position="55"/>
    </location>
</feature>